<feature type="domain" description="DUF5126" evidence="3">
    <location>
        <begin position="120"/>
        <end position="222"/>
    </location>
</feature>
<sequence length="392" mass="44017">MYKYLLIAVMILLAGCQGDEKMTPVNKNDAVPDQVSNVHIKNLPGGAKISYNVPKSENLLYVKALYEIRKGTELEVKSSYYNNSLTIQGFPDTSEYEVKLYTVTRGEVASEPLTIKVKPLTPPITTAFRSLALKETFGGLSVGFKNESEADIVLTVLTPDSLGDLYPAEVYYTKRDSGVFAARGFEDKPRKFGVFVRDRWNNHSDTLYTEVTPLFEEEMDKTKFKAANLPTDTYTQHCCGTGMSDIWDDNWNGGNAFHTKPSTGLPQWFTFDMGVSARLSRFKFYHRKGSGAGTDGAFYSGDPKIFEIWGSNDPSSDGSWDNWVLLGHFEAIKPSGQATPTTEDIQYACVDGEDFEFGPDIPKVRYLRFKTLQTWGTDYIYIAELTFWGNTQ</sequence>
<evidence type="ECO:0000259" key="1">
    <source>
        <dbReference type="Pfam" id="PF16323"/>
    </source>
</evidence>
<dbReference type="RefSeq" id="WP_344976178.1">
    <property type="nucleotide sequence ID" value="NZ_BAABFN010000001.1"/>
</dbReference>
<dbReference type="Proteomes" id="UP001501207">
    <property type="component" value="Unassembled WGS sequence"/>
</dbReference>
<proteinExistence type="predicted"/>
<dbReference type="PROSITE" id="PS51257">
    <property type="entry name" value="PROKAR_LIPOPROTEIN"/>
    <property type="match status" value="1"/>
</dbReference>
<dbReference type="InterPro" id="IPR032527">
    <property type="entry name" value="DUF4959"/>
</dbReference>
<dbReference type="Pfam" id="PF16391">
    <property type="entry name" value="DUF5000"/>
    <property type="match status" value="1"/>
</dbReference>
<feature type="domain" description="DUF5000" evidence="2">
    <location>
        <begin position="247"/>
        <end position="389"/>
    </location>
</feature>
<evidence type="ECO:0000259" key="3">
    <source>
        <dbReference type="Pfam" id="PF17166"/>
    </source>
</evidence>
<dbReference type="SUPFAM" id="SSF49785">
    <property type="entry name" value="Galactose-binding domain-like"/>
    <property type="match status" value="1"/>
</dbReference>
<feature type="domain" description="DUF4959" evidence="1">
    <location>
        <begin position="14"/>
        <end position="119"/>
    </location>
</feature>
<protein>
    <submittedName>
        <fullName evidence="4">DUF5000 domain-containing lipoprotein</fullName>
    </submittedName>
</protein>
<accession>A0ABP8FIQ7</accession>
<evidence type="ECO:0000259" key="2">
    <source>
        <dbReference type="Pfam" id="PF16391"/>
    </source>
</evidence>
<dbReference type="Pfam" id="PF17166">
    <property type="entry name" value="DUF5126"/>
    <property type="match status" value="1"/>
</dbReference>
<comment type="caution">
    <text evidence="4">The sequence shown here is derived from an EMBL/GenBank/DDBJ whole genome shotgun (WGS) entry which is preliminary data.</text>
</comment>
<dbReference type="InterPro" id="IPR033431">
    <property type="entry name" value="DUF5126"/>
</dbReference>
<dbReference type="InterPro" id="IPR032164">
    <property type="entry name" value="DUF5000"/>
</dbReference>
<dbReference type="EMBL" id="BAABFN010000001">
    <property type="protein sequence ID" value="GAA4304765.1"/>
    <property type="molecule type" value="Genomic_DNA"/>
</dbReference>
<gene>
    <name evidence="4" type="ORF">GCM10023143_09450</name>
</gene>
<keyword evidence="5" id="KW-1185">Reference proteome</keyword>
<evidence type="ECO:0000313" key="4">
    <source>
        <dbReference type="EMBL" id="GAA4304765.1"/>
    </source>
</evidence>
<reference evidence="5" key="1">
    <citation type="journal article" date="2019" name="Int. J. Syst. Evol. Microbiol.">
        <title>The Global Catalogue of Microorganisms (GCM) 10K type strain sequencing project: providing services to taxonomists for standard genome sequencing and annotation.</title>
        <authorList>
            <consortium name="The Broad Institute Genomics Platform"/>
            <consortium name="The Broad Institute Genome Sequencing Center for Infectious Disease"/>
            <person name="Wu L."/>
            <person name="Ma J."/>
        </authorList>
    </citation>
    <scope>NUCLEOTIDE SEQUENCE [LARGE SCALE GENOMIC DNA]</scope>
    <source>
        <strain evidence="5">JCM 17664</strain>
    </source>
</reference>
<organism evidence="4 5">
    <name type="scientific">Compostibacter hankyongensis</name>
    <dbReference type="NCBI Taxonomy" id="1007089"/>
    <lineage>
        <taxon>Bacteria</taxon>
        <taxon>Pseudomonadati</taxon>
        <taxon>Bacteroidota</taxon>
        <taxon>Chitinophagia</taxon>
        <taxon>Chitinophagales</taxon>
        <taxon>Chitinophagaceae</taxon>
        <taxon>Compostibacter</taxon>
    </lineage>
</organism>
<dbReference type="InterPro" id="IPR008979">
    <property type="entry name" value="Galactose-bd-like_sf"/>
</dbReference>
<keyword evidence="4" id="KW-0449">Lipoprotein</keyword>
<name>A0ABP8FIQ7_9BACT</name>
<dbReference type="Gene3D" id="2.60.120.260">
    <property type="entry name" value="Galactose-binding domain-like"/>
    <property type="match status" value="1"/>
</dbReference>
<dbReference type="Pfam" id="PF16323">
    <property type="entry name" value="DUF4959"/>
    <property type="match status" value="1"/>
</dbReference>
<evidence type="ECO:0000313" key="5">
    <source>
        <dbReference type="Proteomes" id="UP001501207"/>
    </source>
</evidence>